<dbReference type="SUPFAM" id="SSF52794">
    <property type="entry name" value="PTS system IIB component-like"/>
    <property type="match status" value="1"/>
</dbReference>
<evidence type="ECO:0000256" key="3">
    <source>
        <dbReference type="ARBA" id="ARBA00022597"/>
    </source>
</evidence>
<evidence type="ECO:0000256" key="4">
    <source>
        <dbReference type="ARBA" id="ARBA00022679"/>
    </source>
</evidence>
<evidence type="ECO:0000313" key="10">
    <source>
        <dbReference type="Proteomes" id="UP000460132"/>
    </source>
</evidence>
<dbReference type="RefSeq" id="WP_148238859.1">
    <property type="nucleotide sequence ID" value="NZ_JBBOJN010000004.1"/>
</dbReference>
<accession>A0A7X4HPC1</accession>
<evidence type="ECO:0000256" key="7">
    <source>
        <dbReference type="PROSITE-ProRule" id="PRU00423"/>
    </source>
</evidence>
<dbReference type="Gene3D" id="3.40.50.2300">
    <property type="match status" value="1"/>
</dbReference>
<dbReference type="InterPro" id="IPR051819">
    <property type="entry name" value="PTS_sugar-specific_EIIB"/>
</dbReference>
<evidence type="ECO:0000259" key="8">
    <source>
        <dbReference type="PROSITE" id="PS51100"/>
    </source>
</evidence>
<keyword evidence="5" id="KW-0598">Phosphotransferase system</keyword>
<evidence type="ECO:0000256" key="6">
    <source>
        <dbReference type="ARBA" id="ARBA00022777"/>
    </source>
</evidence>
<organism evidence="9 10">
    <name type="scientific">Lactobacillus crispatus</name>
    <dbReference type="NCBI Taxonomy" id="47770"/>
    <lineage>
        <taxon>Bacteria</taxon>
        <taxon>Bacillati</taxon>
        <taxon>Bacillota</taxon>
        <taxon>Bacilli</taxon>
        <taxon>Lactobacillales</taxon>
        <taxon>Lactobacillaceae</taxon>
        <taxon>Lactobacillus</taxon>
    </lineage>
</organism>
<keyword evidence="1" id="KW-0813">Transport</keyword>
<feature type="modified residue" description="Phosphocysteine; by EIIA" evidence="7">
    <location>
        <position position="9"/>
    </location>
</feature>
<feature type="domain" description="PTS EIIB type-3" evidence="8">
    <location>
        <begin position="2"/>
        <end position="104"/>
    </location>
</feature>
<dbReference type="InterPro" id="IPR036095">
    <property type="entry name" value="PTS_EIIB-like_sf"/>
</dbReference>
<name>A0A7X4HPC1_9LACO</name>
<dbReference type="AlphaFoldDB" id="A0A7X4HPC1"/>
<evidence type="ECO:0000256" key="2">
    <source>
        <dbReference type="ARBA" id="ARBA00022553"/>
    </source>
</evidence>
<dbReference type="Pfam" id="PF02302">
    <property type="entry name" value="PTS_IIB"/>
    <property type="match status" value="1"/>
</dbReference>
<proteinExistence type="predicted"/>
<evidence type="ECO:0000256" key="1">
    <source>
        <dbReference type="ARBA" id="ARBA00022448"/>
    </source>
</evidence>
<dbReference type="InterPro" id="IPR003501">
    <property type="entry name" value="PTS_EIIB_2/3"/>
</dbReference>
<reference evidence="9 10" key="1">
    <citation type="submission" date="2020-01" db="EMBL/GenBank/DDBJ databases">
        <title>Vaginal microbiome of pregnant Indian women: Insights into the genome of dominants Lactobacillus species.</title>
        <authorList>
            <person name="Das B."/>
            <person name="Mehta O."/>
            <person name="Ghosh T.S."/>
            <person name="Kothidar A."/>
            <person name="Gowtham M.R."/>
            <person name="Mitra R."/>
            <person name="Kshetrapal P."/>
            <person name="Wadhwa N."/>
            <person name="Thiruvengadam R."/>
            <person name="Nair G.B."/>
            <person name="Bhatnagar S."/>
            <person name="Pore S."/>
        </authorList>
    </citation>
    <scope>NUCLEOTIDE SEQUENCE [LARGE SCALE GENOMIC DNA]</scope>
    <source>
        <strain evidence="9 10">Indica2</strain>
    </source>
</reference>
<protein>
    <submittedName>
        <fullName evidence="9">PTS sugar transporter subunit IIB</fullName>
    </submittedName>
</protein>
<gene>
    <name evidence="9" type="ORF">GTK63_09140</name>
</gene>
<keyword evidence="4" id="KW-0808">Transferase</keyword>
<keyword evidence="6" id="KW-0418">Kinase</keyword>
<dbReference type="PANTHER" id="PTHR34581">
    <property type="entry name" value="PTS SYSTEM N,N'-DIACETYLCHITOBIOSE-SPECIFIC EIIB COMPONENT"/>
    <property type="match status" value="1"/>
</dbReference>
<sequence>MEYKILLLCAGGMSTSILMNKLKKYAADNGIDLSIKATGLSSVSYVKTAADFDIILMGPQVSYRIDEVKKNTGKPVAAIPSVDYALGNAEKIFAQAKELYKQVN</sequence>
<dbReference type="PROSITE" id="PS51100">
    <property type="entry name" value="PTS_EIIB_TYPE_3"/>
    <property type="match status" value="1"/>
</dbReference>
<dbReference type="GO" id="GO:0009401">
    <property type="term" value="P:phosphoenolpyruvate-dependent sugar phosphotransferase system"/>
    <property type="evidence" value="ECO:0007669"/>
    <property type="project" value="UniProtKB-KW"/>
</dbReference>
<dbReference type="PANTHER" id="PTHR34581:SF2">
    <property type="entry name" value="PTS SYSTEM N,N'-DIACETYLCHITOBIOSE-SPECIFIC EIIB COMPONENT"/>
    <property type="match status" value="1"/>
</dbReference>
<dbReference type="EMBL" id="WWFF01000014">
    <property type="protein sequence ID" value="MYN54452.1"/>
    <property type="molecule type" value="Genomic_DNA"/>
</dbReference>
<dbReference type="CDD" id="cd05564">
    <property type="entry name" value="PTS_IIB_chitobiose_lichenan"/>
    <property type="match status" value="1"/>
</dbReference>
<keyword evidence="2" id="KW-0597">Phosphoprotein</keyword>
<dbReference type="GO" id="GO:0008982">
    <property type="term" value="F:protein-N(PI)-phosphohistidine-sugar phosphotransferase activity"/>
    <property type="evidence" value="ECO:0007669"/>
    <property type="project" value="InterPro"/>
</dbReference>
<dbReference type="GO" id="GO:0016301">
    <property type="term" value="F:kinase activity"/>
    <property type="evidence" value="ECO:0007669"/>
    <property type="project" value="UniProtKB-KW"/>
</dbReference>
<evidence type="ECO:0000256" key="5">
    <source>
        <dbReference type="ARBA" id="ARBA00022683"/>
    </source>
</evidence>
<comment type="caution">
    <text evidence="9">The sequence shown here is derived from an EMBL/GenBank/DDBJ whole genome shotgun (WGS) entry which is preliminary data.</text>
</comment>
<dbReference type="InterPro" id="IPR013012">
    <property type="entry name" value="PTS_EIIB_3"/>
</dbReference>
<keyword evidence="3 9" id="KW-0762">Sugar transport</keyword>
<dbReference type="Proteomes" id="UP000460132">
    <property type="component" value="Unassembled WGS sequence"/>
</dbReference>
<evidence type="ECO:0000313" key="9">
    <source>
        <dbReference type="EMBL" id="MYN54452.1"/>
    </source>
</evidence>